<comment type="caution">
    <text evidence="1">The sequence shown here is derived from an EMBL/GenBank/DDBJ whole genome shotgun (WGS) entry which is preliminary data.</text>
</comment>
<dbReference type="InterPro" id="IPR016155">
    <property type="entry name" value="Mopterin_synth/thiamin_S_b"/>
</dbReference>
<dbReference type="NCBIfam" id="TIGR01683">
    <property type="entry name" value="thiS"/>
    <property type="match status" value="1"/>
</dbReference>
<evidence type="ECO:0000313" key="2">
    <source>
        <dbReference type="Proteomes" id="UP000295293"/>
    </source>
</evidence>
<dbReference type="AlphaFoldDB" id="A0A4R6Z4K0"/>
<dbReference type="InterPro" id="IPR012675">
    <property type="entry name" value="Beta-grasp_dom_sf"/>
</dbReference>
<dbReference type="Pfam" id="PF02597">
    <property type="entry name" value="ThiS"/>
    <property type="match status" value="1"/>
</dbReference>
<dbReference type="EMBL" id="SNZH01000003">
    <property type="protein sequence ID" value="TDR46534.1"/>
    <property type="molecule type" value="Genomic_DNA"/>
</dbReference>
<name>A0A4R6Z4K0_9GAMM</name>
<gene>
    <name evidence="1" type="ORF">DFR29_10365</name>
</gene>
<dbReference type="SUPFAM" id="SSF54285">
    <property type="entry name" value="MoaD/ThiS"/>
    <property type="match status" value="1"/>
</dbReference>
<organism evidence="1 2">
    <name type="scientific">Tahibacter aquaticus</name>
    <dbReference type="NCBI Taxonomy" id="520092"/>
    <lineage>
        <taxon>Bacteria</taxon>
        <taxon>Pseudomonadati</taxon>
        <taxon>Pseudomonadota</taxon>
        <taxon>Gammaproteobacteria</taxon>
        <taxon>Lysobacterales</taxon>
        <taxon>Rhodanobacteraceae</taxon>
        <taxon>Tahibacter</taxon>
    </lineage>
</organism>
<dbReference type="PANTHER" id="PTHR34472:SF1">
    <property type="entry name" value="SULFUR CARRIER PROTEIN THIS"/>
    <property type="match status" value="1"/>
</dbReference>
<proteinExistence type="predicted"/>
<reference evidence="1 2" key="1">
    <citation type="submission" date="2019-03" db="EMBL/GenBank/DDBJ databases">
        <title>Genomic Encyclopedia of Type Strains, Phase IV (KMG-IV): sequencing the most valuable type-strain genomes for metagenomic binning, comparative biology and taxonomic classification.</title>
        <authorList>
            <person name="Goeker M."/>
        </authorList>
    </citation>
    <scope>NUCLEOTIDE SEQUENCE [LARGE SCALE GENOMIC DNA]</scope>
    <source>
        <strain evidence="1 2">DSM 21667</strain>
    </source>
</reference>
<dbReference type="Gene3D" id="3.10.20.30">
    <property type="match status" value="1"/>
</dbReference>
<dbReference type="PANTHER" id="PTHR34472">
    <property type="entry name" value="SULFUR CARRIER PROTEIN THIS"/>
    <property type="match status" value="1"/>
</dbReference>
<dbReference type="InterPro" id="IPR010035">
    <property type="entry name" value="Thi_S"/>
</dbReference>
<accession>A0A4R6Z4K0</accession>
<dbReference type="Proteomes" id="UP000295293">
    <property type="component" value="Unassembled WGS sequence"/>
</dbReference>
<dbReference type="InterPro" id="IPR003749">
    <property type="entry name" value="ThiS/MoaD-like"/>
</dbReference>
<sequence>MALQPPLPIRDNPTMQILLNGNAHDLPERTTLQQLLQDHGYAGRRVAVEINREIVPRSQHASTELQPADQVEIVHAMGGG</sequence>
<keyword evidence="2" id="KW-1185">Reference proteome</keyword>
<evidence type="ECO:0000313" key="1">
    <source>
        <dbReference type="EMBL" id="TDR46534.1"/>
    </source>
</evidence>
<protein>
    <submittedName>
        <fullName evidence="1">Sulfur carrier protein ThiS</fullName>
    </submittedName>
</protein>
<dbReference type="CDD" id="cd00565">
    <property type="entry name" value="Ubl_ThiS"/>
    <property type="match status" value="1"/>
</dbReference>